<proteinExistence type="inferred from homology"/>
<dbReference type="Pfam" id="PF10363">
    <property type="entry name" value="RTP1_C1"/>
    <property type="match status" value="1"/>
</dbReference>
<dbReference type="PROSITE" id="PS50878">
    <property type="entry name" value="RT_POL"/>
    <property type="match status" value="1"/>
</dbReference>
<protein>
    <recommendedName>
        <fullName evidence="3">ribonuclease H</fullName>
        <ecNumber evidence="3">3.1.26.4</ecNumber>
    </recommendedName>
</protein>
<dbReference type="InterPro" id="IPR057407">
    <property type="entry name" value="HEAT_TANGO6"/>
</dbReference>
<evidence type="ECO:0000256" key="1">
    <source>
        <dbReference type="ARBA" id="ARBA00005724"/>
    </source>
</evidence>
<evidence type="ECO:0000256" key="2">
    <source>
        <dbReference type="ARBA" id="ARBA00010879"/>
    </source>
</evidence>
<dbReference type="InterPro" id="IPR043502">
    <property type="entry name" value="DNA/RNA_pol_sf"/>
</dbReference>
<dbReference type="SUPFAM" id="SSF56672">
    <property type="entry name" value="DNA/RNA polymerases"/>
    <property type="match status" value="1"/>
</dbReference>
<sequence>MGKTADLTVVQKTIIDTLHKEEANSSGPQTTQQEVLVSVLQRNQAELKQMLDGGELEEARRLLEEVRSETQWFCVHTEDSTWSYVQECLLLLLCLARHLTRLVEAFTRDSSPAVPNPHAPEAAPPLPPDVLSVAQQKTLGTVLQFLVTLGLCPYLVPGVGVSLALRSAFGVTVEAAVRRDVAPPCERRLLITTTVFLEVASLSSLATLVFTRHLGDLMAALCQLGYRPHRPEGDGVENNKGLTVEERKTCKQELQGLLGRVYQPIAIKELLVLQGGPKAVPGSRLPQAPPWLRRLCGQLLSERLMQPQGVQAVVRAILEGSGGGDSDWRKCDAVARILATCPQQSLSAESYYSQVCPQVLGLLHFKDKITALQFQRVATRVVLTMVEDQPEFAQCFLLSPLLSPLQHCASVPEAACVRGEDVVPESELTCCVEDVYKIYVVGNSPSGMLLSALGEVIPTIVSLYCYTNQNVSHLRTPCKEILQWYLSHVEPSAALLLLKHLCVVQGGGGGVAPSYNFSPGSEGGIRLTRKDPVSDEDDALYEKVSGDQWKVECVVQLLAQMKDTDLPGEFFLSLLQVGCELEGKERFWSELDEVMESIPTDLEKAYDRVPREELWCCMRKSGVAEKYVRVVQDMYERSRTVVRCAVGQTEESKVEVGLHQGSALSPFLFAIVMDQLSEEVRQESPWTMMFADDIVICSESREQVEENLERWRFALERRGMKVSRSKTEYMCVNEREGSGTVRLQGEEVKKDLTDLASEQQGPEKEVDTSSMTLLELEKHLTGSVSGCGQRLALLQTLAVMCEILPHTQLLRKVTQVVSFIEAMLQRACVGLEHGSESSIESQTLSMGMGLVATLLSGATQLTPEDYSSMVRLLPPLKQISQQHPEPVIQELALDLRASIATRGAYHTDSVTNAAQCCSHSSYTQIKNRVTSQTKGNRVKPGGTSQSLKAHVSQNIEMQHDIQQSPKIPSTCCSVTAQSTASVPSHSQNTARLGTVSTAAEVREQSQSFQHIDERNLKSFRPKPAASTHISASNVPTQEKVFSEWLLEACDPDVPTRAMALRALTRCVKEGTKEALHARDKLLMIFLENLEHEDSFVYLSAIEGLVLLADSFPEQILQRLLVEYQADPSAASSSRGRCLETRLKVGEALMRASRAMGELAPHHGRPLIGAFLRGTRDEDSSVRASCLSNLGELCQRLHFSLGPLAQELSICLTSMIKTEKEAEVRRAAVHVIVLLLRGLSDKTTQVLGDVLLELYRALKWVVRADSDEVAVLHAQLALEELDDVMRKFIFPQQKLEKKIVVLP</sequence>
<dbReference type="InterPro" id="IPR019451">
    <property type="entry name" value="Rtp1_C1"/>
</dbReference>
<feature type="domain" description="Reverse transcriptase" evidence="4">
    <location>
        <begin position="522"/>
        <end position="748"/>
    </location>
</feature>
<comment type="caution">
    <text evidence="5">The sequence shown here is derived from an EMBL/GenBank/DDBJ whole genome shotgun (WGS) entry which is preliminary data.</text>
</comment>
<dbReference type="Gene3D" id="3.30.70.270">
    <property type="match status" value="1"/>
</dbReference>
<dbReference type="Pfam" id="PF25267">
    <property type="entry name" value="TANGO6_N"/>
    <property type="match status" value="1"/>
</dbReference>
<organism evidence="5 6">
    <name type="scientific">Hemibagrus guttatus</name>
    <dbReference type="NCBI Taxonomy" id="175788"/>
    <lineage>
        <taxon>Eukaryota</taxon>
        <taxon>Metazoa</taxon>
        <taxon>Chordata</taxon>
        <taxon>Craniata</taxon>
        <taxon>Vertebrata</taxon>
        <taxon>Euteleostomi</taxon>
        <taxon>Actinopterygii</taxon>
        <taxon>Neopterygii</taxon>
        <taxon>Teleostei</taxon>
        <taxon>Ostariophysi</taxon>
        <taxon>Siluriformes</taxon>
        <taxon>Bagridae</taxon>
        <taxon>Hemibagrus</taxon>
    </lineage>
</organism>
<evidence type="ECO:0000313" key="5">
    <source>
        <dbReference type="EMBL" id="KAK3548837.1"/>
    </source>
</evidence>
<evidence type="ECO:0000256" key="3">
    <source>
        <dbReference type="ARBA" id="ARBA00012180"/>
    </source>
</evidence>
<dbReference type="InterPro" id="IPR043128">
    <property type="entry name" value="Rev_trsase/Diguanyl_cyclase"/>
</dbReference>
<name>A0AAE0V8Q4_9TELE</name>
<gene>
    <name evidence="5" type="ORF">QTP70_020710</name>
</gene>
<dbReference type="InterPro" id="IPR011989">
    <property type="entry name" value="ARM-like"/>
</dbReference>
<evidence type="ECO:0000313" key="6">
    <source>
        <dbReference type="Proteomes" id="UP001274896"/>
    </source>
</evidence>
<dbReference type="EMBL" id="JAUCMX010000004">
    <property type="protein sequence ID" value="KAK3548837.1"/>
    <property type="molecule type" value="Genomic_DNA"/>
</dbReference>
<dbReference type="Pfam" id="PF23565">
    <property type="entry name" value="ARM_TANGO6"/>
    <property type="match status" value="1"/>
</dbReference>
<dbReference type="GO" id="GO:0009306">
    <property type="term" value="P:protein secretion"/>
    <property type="evidence" value="ECO:0007669"/>
    <property type="project" value="TreeGrafter"/>
</dbReference>
<dbReference type="Proteomes" id="UP001274896">
    <property type="component" value="Unassembled WGS sequence"/>
</dbReference>
<dbReference type="InterPro" id="IPR039600">
    <property type="entry name" value="TANGO6/Rtp1"/>
</dbReference>
<dbReference type="InterPro" id="IPR016024">
    <property type="entry name" value="ARM-type_fold"/>
</dbReference>
<reference evidence="5" key="1">
    <citation type="submission" date="2023-06" db="EMBL/GenBank/DDBJ databases">
        <title>Male Hemibagrus guttatus genome.</title>
        <authorList>
            <person name="Bian C."/>
        </authorList>
    </citation>
    <scope>NUCLEOTIDE SEQUENCE</scope>
    <source>
        <strain evidence="5">Male_cb2023</strain>
        <tissue evidence="5">Muscle</tissue>
    </source>
</reference>
<evidence type="ECO:0000259" key="4">
    <source>
        <dbReference type="PROSITE" id="PS50878"/>
    </source>
</evidence>
<accession>A0AAE0V8Q4</accession>
<dbReference type="Gene3D" id="1.25.10.10">
    <property type="entry name" value="Leucine-rich Repeat Variant"/>
    <property type="match status" value="1"/>
</dbReference>
<dbReference type="InterPro" id="IPR000477">
    <property type="entry name" value="RT_dom"/>
</dbReference>
<keyword evidence="6" id="KW-1185">Reference proteome</keyword>
<dbReference type="EC" id="3.1.26.4" evidence="3"/>
<comment type="similarity">
    <text evidence="1">Belongs to the Tango6 family.</text>
</comment>
<dbReference type="SUPFAM" id="SSF48371">
    <property type="entry name" value="ARM repeat"/>
    <property type="match status" value="1"/>
</dbReference>
<dbReference type="GO" id="GO:0004523">
    <property type="term" value="F:RNA-DNA hybrid ribonuclease activity"/>
    <property type="evidence" value="ECO:0007669"/>
    <property type="project" value="UniProtKB-EC"/>
</dbReference>
<dbReference type="PANTHER" id="PTHR20959:SF1">
    <property type="entry name" value="TRANSPORT AND GOLGI ORGANIZATION PROTEIN 6 HOMOLOG"/>
    <property type="match status" value="1"/>
</dbReference>
<dbReference type="Pfam" id="PF00078">
    <property type="entry name" value="RVT_1"/>
    <property type="match status" value="1"/>
</dbReference>
<dbReference type="InterPro" id="IPR019414">
    <property type="entry name" value="Rtp1_C2"/>
</dbReference>
<dbReference type="PANTHER" id="PTHR20959">
    <property type="entry name" value="TRANSPORT AND GOLGI ORGANIZATION PROTEIN 6 FAMILY MEMBER"/>
    <property type="match status" value="1"/>
</dbReference>
<comment type="similarity">
    <text evidence="2">Belongs to the beta type-B retroviral polymerase family. HERV class-II K(HML-2) pol subfamily.</text>
</comment>
<dbReference type="Pfam" id="PF10304">
    <property type="entry name" value="RTP1_C2"/>
    <property type="match status" value="1"/>
</dbReference>
<dbReference type="InterPro" id="IPR057347">
    <property type="entry name" value="TANGO6_N"/>
</dbReference>